<dbReference type="AlphaFoldDB" id="A0A1Y1M5U5"/>
<organism evidence="11">
    <name type="scientific">Photinus pyralis</name>
    <name type="common">Common eastern firefly</name>
    <name type="synonym">Lampyris pyralis</name>
    <dbReference type="NCBI Taxonomy" id="7054"/>
    <lineage>
        <taxon>Eukaryota</taxon>
        <taxon>Metazoa</taxon>
        <taxon>Ecdysozoa</taxon>
        <taxon>Arthropoda</taxon>
        <taxon>Hexapoda</taxon>
        <taxon>Insecta</taxon>
        <taxon>Pterygota</taxon>
        <taxon>Neoptera</taxon>
        <taxon>Endopterygota</taxon>
        <taxon>Coleoptera</taxon>
        <taxon>Polyphaga</taxon>
        <taxon>Elateriformia</taxon>
        <taxon>Elateroidea</taxon>
        <taxon>Lampyridae</taxon>
        <taxon>Lampyrinae</taxon>
        <taxon>Photinus</taxon>
    </lineage>
</organism>
<protein>
    <recommendedName>
        <fullName evidence="14">Protein twisted gastrulation</fullName>
    </recommendedName>
</protein>
<dbReference type="InParanoid" id="A0A1Y1M5U5"/>
<feature type="domain" description="Tsg C-terminal" evidence="9">
    <location>
        <begin position="82"/>
        <end position="209"/>
    </location>
</feature>
<dbReference type="InterPro" id="IPR057635">
    <property type="entry name" value="Tsg_N"/>
</dbReference>
<reference evidence="12 13" key="2">
    <citation type="journal article" date="2018" name="Elife">
        <title>Firefly genomes illuminate parallel origins of bioluminescence in beetles.</title>
        <authorList>
            <person name="Fallon T.R."/>
            <person name="Lower S.E."/>
            <person name="Chang C.H."/>
            <person name="Bessho-Uehara M."/>
            <person name="Martin G.J."/>
            <person name="Bewick A.J."/>
            <person name="Behringer M."/>
            <person name="Debat H.J."/>
            <person name="Wong I."/>
            <person name="Day J.C."/>
            <person name="Suvorov A."/>
            <person name="Silva C.J."/>
            <person name="Stanger-Hall K.F."/>
            <person name="Hall D.W."/>
            <person name="Schmitz R.J."/>
            <person name="Nelson D.R."/>
            <person name="Lewis S.M."/>
            <person name="Shigenobu S."/>
            <person name="Bybee S.M."/>
            <person name="Larracuente A.M."/>
            <person name="Oba Y."/>
            <person name="Weng J.K."/>
        </authorList>
    </citation>
    <scope>NUCLEOTIDE SEQUENCE [LARGE SCALE GENOMIC DNA]</scope>
    <source>
        <strain evidence="12">1611_PpyrPB1</strain>
        <tissue evidence="12">Whole body</tissue>
    </source>
</reference>
<evidence type="ECO:0000259" key="9">
    <source>
        <dbReference type="Pfam" id="PF04668"/>
    </source>
</evidence>
<feature type="chain" id="PRO_5036029863" description="Protein twisted gastrulation" evidence="8">
    <location>
        <begin position="22"/>
        <end position="244"/>
    </location>
</feature>
<dbReference type="Pfam" id="PF23782">
    <property type="entry name" value="Tsg_N"/>
    <property type="match status" value="1"/>
</dbReference>
<proteinExistence type="inferred from homology"/>
<evidence type="ECO:0000256" key="2">
    <source>
        <dbReference type="ARBA" id="ARBA00010047"/>
    </source>
</evidence>
<keyword evidence="5 8" id="KW-0732">Signal</keyword>
<evidence type="ECO:0000259" key="10">
    <source>
        <dbReference type="Pfam" id="PF23782"/>
    </source>
</evidence>
<evidence type="ECO:0000256" key="5">
    <source>
        <dbReference type="ARBA" id="ARBA00022729"/>
    </source>
</evidence>
<dbReference type="PANTHER" id="PTHR12312:SF16">
    <property type="entry name" value="TWISTED GASTRULATION PROTEIN HOMOLOG 1-A-RELATED"/>
    <property type="match status" value="1"/>
</dbReference>
<name>A0A1Y1M5U5_PHOPY</name>
<comment type="subcellular location">
    <subcellularLocation>
        <location evidence="1">Secreted</location>
    </subcellularLocation>
</comment>
<keyword evidence="6" id="KW-0325">Glycoprotein</keyword>
<evidence type="ECO:0000256" key="3">
    <source>
        <dbReference type="ARBA" id="ARBA00022473"/>
    </source>
</evidence>
<dbReference type="Pfam" id="PF04668">
    <property type="entry name" value="Tsg"/>
    <property type="match status" value="1"/>
</dbReference>
<dbReference type="GO" id="GO:0005615">
    <property type="term" value="C:extracellular space"/>
    <property type="evidence" value="ECO:0007669"/>
    <property type="project" value="TreeGrafter"/>
</dbReference>
<gene>
    <name evidence="12" type="ORF">PPYR_11081</name>
</gene>
<feature type="region of interest" description="Disordered" evidence="7">
    <location>
        <begin position="222"/>
        <end position="244"/>
    </location>
</feature>
<reference evidence="11" key="1">
    <citation type="journal article" date="2016" name="Sci. Rep.">
        <title>Molecular characterization of firefly nuptial gifts: a multi-omics approach sheds light on postcopulatory sexual selection.</title>
        <authorList>
            <person name="Al-Wathiqui N."/>
            <person name="Fallon T.R."/>
            <person name="South A."/>
            <person name="Weng J.K."/>
            <person name="Lewis S.M."/>
        </authorList>
    </citation>
    <scope>NUCLEOTIDE SEQUENCE</scope>
</reference>
<feature type="signal peptide" evidence="8">
    <location>
        <begin position="1"/>
        <end position="21"/>
    </location>
</feature>
<dbReference type="EMBL" id="VVIM01000007">
    <property type="protein sequence ID" value="KAB0797020.1"/>
    <property type="molecule type" value="Genomic_DNA"/>
</dbReference>
<dbReference type="Proteomes" id="UP000327044">
    <property type="component" value="Unassembled WGS sequence"/>
</dbReference>
<dbReference type="PANTHER" id="PTHR12312">
    <property type="entry name" value="TWISTED GASTRULATION PROTEIN HOMOLOG 1-A-RELATED"/>
    <property type="match status" value="1"/>
</dbReference>
<feature type="domain" description="Tsg N-terminal" evidence="10">
    <location>
        <begin position="21"/>
        <end position="74"/>
    </location>
</feature>
<dbReference type="GO" id="GO:0030510">
    <property type="term" value="P:regulation of BMP signaling pathway"/>
    <property type="evidence" value="ECO:0007669"/>
    <property type="project" value="TreeGrafter"/>
</dbReference>
<dbReference type="InterPro" id="IPR006761">
    <property type="entry name" value="Tsg"/>
</dbReference>
<dbReference type="OrthoDB" id="10037323at2759"/>
<comment type="similarity">
    <text evidence="2">Belongs to the twisted gastrulation protein family.</text>
</comment>
<accession>A0A1Y1M5U5</accession>
<dbReference type="FunCoup" id="A0A1Y1M5U5">
    <property type="interactions" value="263"/>
</dbReference>
<evidence type="ECO:0000256" key="8">
    <source>
        <dbReference type="SAM" id="SignalP"/>
    </source>
</evidence>
<dbReference type="InterPro" id="IPR057726">
    <property type="entry name" value="Tsg_C"/>
</dbReference>
<evidence type="ECO:0000313" key="11">
    <source>
        <dbReference type="EMBL" id="JAV79970.1"/>
    </source>
</evidence>
<evidence type="ECO:0000256" key="4">
    <source>
        <dbReference type="ARBA" id="ARBA00022525"/>
    </source>
</evidence>
<sequence length="244" mass="27316">MHQLLSCIFLTFFLTFAYVEACNEAVCGSVVSKCLLTQSCRCDLKNCTCCKECYSCLGQLYSECCSCVDMCPKPLEDGGGSLSTKSHVEEFAEKVAGLFQVLTEAPDPQNRWTSFTYAIDLDATLFTPKKEMKLQMQSVEQEVAPVKPNVTSLNCTVAFMSQCMSWTKCRSSCQSMGASSYRWFHDGCCECVGDTCINYGINDSRCRKCSLKDEVTDDYALSDEDLDYGEDMDMEEEETNDENL</sequence>
<keyword evidence="3" id="KW-0217">Developmental protein</keyword>
<reference evidence="12" key="3">
    <citation type="submission" date="2019-08" db="EMBL/GenBank/DDBJ databases">
        <authorList>
            <consortium name="Photinus pyralis genome working group"/>
            <person name="Fallon T.R."/>
            <person name="Sander Lower S.E."/>
            <person name="Weng J.-K."/>
        </authorList>
    </citation>
    <scope>NUCLEOTIDE SEQUENCE</scope>
    <source>
        <strain evidence="12">1611_PpyrPB1</strain>
        <tissue evidence="12">Whole body</tissue>
    </source>
</reference>
<evidence type="ECO:0000313" key="13">
    <source>
        <dbReference type="Proteomes" id="UP000327044"/>
    </source>
</evidence>
<keyword evidence="4" id="KW-0964">Secreted</keyword>
<dbReference type="EMBL" id="GEZM01042284">
    <property type="protein sequence ID" value="JAV79970.1"/>
    <property type="molecule type" value="Transcribed_RNA"/>
</dbReference>
<keyword evidence="13" id="KW-1185">Reference proteome</keyword>
<evidence type="ECO:0000256" key="1">
    <source>
        <dbReference type="ARBA" id="ARBA00004613"/>
    </source>
</evidence>
<evidence type="ECO:0000256" key="6">
    <source>
        <dbReference type="ARBA" id="ARBA00023180"/>
    </source>
</evidence>
<evidence type="ECO:0008006" key="14">
    <source>
        <dbReference type="Google" id="ProtNLM"/>
    </source>
</evidence>
<evidence type="ECO:0000313" key="12">
    <source>
        <dbReference type="EMBL" id="KAB0797020.1"/>
    </source>
</evidence>
<evidence type="ECO:0000256" key="7">
    <source>
        <dbReference type="SAM" id="MobiDB-lite"/>
    </source>
</evidence>